<dbReference type="EMBL" id="CP142523">
    <property type="protein sequence ID" value="WWO47044.1"/>
    <property type="molecule type" value="Genomic_DNA"/>
</dbReference>
<accession>A0ABZ2GNV9</accession>
<dbReference type="Proteomes" id="UP001373909">
    <property type="component" value="Chromosome"/>
</dbReference>
<dbReference type="RefSeq" id="WP_338680446.1">
    <property type="nucleotide sequence ID" value="NZ_CP142523.1"/>
</dbReference>
<evidence type="ECO:0000313" key="1">
    <source>
        <dbReference type="EMBL" id="WWO47044.1"/>
    </source>
</evidence>
<keyword evidence="2" id="KW-1185">Reference proteome</keyword>
<name>A0ABZ2GNV9_9BURK</name>
<organism evidence="1 2">
    <name type="scientific">Janthinobacterium aestuarii</name>
    <dbReference type="NCBI Taxonomy" id="2985511"/>
    <lineage>
        <taxon>Bacteria</taxon>
        <taxon>Pseudomonadati</taxon>
        <taxon>Pseudomonadota</taxon>
        <taxon>Betaproteobacteria</taxon>
        <taxon>Burkholderiales</taxon>
        <taxon>Oxalobacteraceae</taxon>
        <taxon>Janthinobacterium</taxon>
    </lineage>
</organism>
<sequence length="442" mass="50082">MSDKAKPPTNSSILAARAVEQKMLDNKSRLAKSERVILARNLDGLLQEAKASGVLKGAVVLKAGIACGSDAAAANALSRYCLRIGHKRAESPKLSADPKKYLKLALAAATLTGKPRHEAILKLAEGSNVFGRQEKIDEAQFLPAEVVWQLLRLKLVELISRHDLMTYFREVDEVRGRYKEDLYLVHKSGWHQDSYSGQSTSSWPFVYLGIIVRRSFSARLKIDDVEKEVSGTVQIVEGVRLVLGWENGSILAYLEFFPGLAVQTFEHGDHAHMFDFHWFDFHSKTNTYTTGRLKNLQFSLENNESFNRPIESTDWPCRLREHSRFEFLDPQSLASTFLECKLLNMPDQVLNQYADTSAVVSRPDSPLALIEAQLLERKPTYYRQTASFLDKLEEDIILLSTSFRAWRQDQLEKARNDHFLAVADVEQKLNGLRAVQSRAKNQ</sequence>
<protein>
    <submittedName>
        <fullName evidence="1">Uncharacterized protein</fullName>
    </submittedName>
</protein>
<gene>
    <name evidence="1" type="ORF">OPV09_02670</name>
</gene>
<proteinExistence type="predicted"/>
<reference evidence="1 2" key="1">
    <citation type="submission" date="2024-01" db="EMBL/GenBank/DDBJ databases">
        <title>Draft genome sequences of nine bacterial species from freshwater ponds near Washington, DC.</title>
        <authorList>
            <person name="Pavloudi C."/>
            <person name="Oliver L."/>
            <person name="Slattery K."/>
            <person name="Lissner G."/>
            <person name="Saw J.H."/>
        </authorList>
    </citation>
    <scope>NUCLEOTIDE SEQUENCE [LARGE SCALE GENOMIC DNA]</scope>
    <source>
        <strain evidence="2">TB1-E2</strain>
    </source>
</reference>
<evidence type="ECO:0000313" key="2">
    <source>
        <dbReference type="Proteomes" id="UP001373909"/>
    </source>
</evidence>